<dbReference type="InterPro" id="IPR018891">
    <property type="entry name" value="AIPR_C"/>
</dbReference>
<dbReference type="Proteomes" id="UP000269115">
    <property type="component" value="Unassembled WGS sequence"/>
</dbReference>
<evidence type="ECO:0000259" key="2">
    <source>
        <dbReference type="Pfam" id="PF22879"/>
    </source>
</evidence>
<evidence type="ECO:0000259" key="1">
    <source>
        <dbReference type="Pfam" id="PF10592"/>
    </source>
</evidence>
<protein>
    <submittedName>
        <fullName evidence="3">AIPR protein</fullName>
    </submittedName>
</protein>
<dbReference type="Pfam" id="PF10592">
    <property type="entry name" value="AIPR"/>
    <property type="match status" value="1"/>
</dbReference>
<feature type="domain" description="Abortive infection phage resistance protein N-terminal" evidence="2">
    <location>
        <begin position="30"/>
        <end position="184"/>
    </location>
</feature>
<dbReference type="RefSeq" id="WP_123752374.1">
    <property type="nucleotide sequence ID" value="NZ_RJUR01000011.1"/>
</dbReference>
<sequence length="687" mass="77325">MADLQDEYEDLLEEVRVGSVAGHELQITEFFRIYSTLAAENGDTPDMDYCPVLKEGSGGYRVDGYALGMLSDDSSEAGDLYLAVCDYRQEADMPAVNSRDVDRAVDGVERFFKAAMSQKFLASLEEASPAYQLAALIQQYGSRIRRLRVILFTNCHLRVRKSLFENRDVGSVTLHVNVLDLERYARISSVGGEPVEIDFDDDFDGAIECLPISTGAESYQSYLFAMSGSALAKVFAAFGNRLLEQNVRSYLQARTSVNKGILRTIAEEPGMFFAYNNGITATASSVDIRRLEEGRPAISHIRDFQIVNGGQTTASLLYARDGLGRDLDHVYVQVKLSVVDEGRLEEVVPCISEYANTQNKVSLADLASNSPVQIRLERLSKDVSVPQRAGSLHSSKWFYERARGQYKNLFAYKSKVERSKLELTYPKSQLLTKTDLAKYELSFEGKPHHVSEGAQKCFSRFTSVLAGLDDASKITETWFRRAVAKALLFLRLDEIVQKSEWYRSDRGYKAQIVTYTIAACAEGFRAAELQIDLDRIWREQEVPRTLLDWMLVEAWRVSEILKSPPESVRNVSEFAKREFCWAQYVKGRVGLPGFAVKQYGVSLQEYADETRQGQREAIRNQEIDFDIALFGLADRAVEIMEQARQSGAASPKNMDALKKLAAGRFTSLSKGERGALKYLLERLEIEY</sequence>
<accession>A0A9X8EJS9</accession>
<dbReference type="Pfam" id="PF22879">
    <property type="entry name" value="AIPR_N"/>
    <property type="match status" value="1"/>
</dbReference>
<evidence type="ECO:0000313" key="4">
    <source>
        <dbReference type="Proteomes" id="UP000269115"/>
    </source>
</evidence>
<dbReference type="EMBL" id="RJUR01000011">
    <property type="protein sequence ID" value="ROQ52917.1"/>
    <property type="molecule type" value="Genomic_DNA"/>
</dbReference>
<reference evidence="3 4" key="1">
    <citation type="submission" date="2018-11" db="EMBL/GenBank/DDBJ databases">
        <title>Genomic analyses of the natural microbiome of Caenorhabditis elegans.</title>
        <authorList>
            <person name="Samuel B."/>
        </authorList>
    </citation>
    <scope>NUCLEOTIDE SEQUENCE [LARGE SCALE GENOMIC DNA]</scope>
    <source>
        <strain evidence="3 4">BIGb0473</strain>
    </source>
</reference>
<gene>
    <name evidence="3" type="ORF">EDF85_0664</name>
</gene>
<evidence type="ECO:0000313" key="3">
    <source>
        <dbReference type="EMBL" id="ROQ52917.1"/>
    </source>
</evidence>
<comment type="caution">
    <text evidence="3">The sequence shown here is derived from an EMBL/GenBank/DDBJ whole genome shotgun (WGS) entry which is preliminary data.</text>
</comment>
<dbReference type="InterPro" id="IPR055101">
    <property type="entry name" value="AIPR_N"/>
</dbReference>
<dbReference type="AlphaFoldDB" id="A0A9X8EJS9"/>
<organism evidence="3 4">
    <name type="scientific">Pseudomonas putida</name>
    <name type="common">Arthrobacter siderocapsulatus</name>
    <dbReference type="NCBI Taxonomy" id="303"/>
    <lineage>
        <taxon>Bacteria</taxon>
        <taxon>Pseudomonadati</taxon>
        <taxon>Pseudomonadota</taxon>
        <taxon>Gammaproteobacteria</taxon>
        <taxon>Pseudomonadales</taxon>
        <taxon>Pseudomonadaceae</taxon>
        <taxon>Pseudomonas</taxon>
    </lineage>
</organism>
<proteinExistence type="predicted"/>
<name>A0A9X8EJS9_PSEPU</name>
<feature type="domain" description="Abortive phage infection protein C-terminal" evidence="1">
    <location>
        <begin position="243"/>
        <end position="564"/>
    </location>
</feature>